<dbReference type="InterPro" id="IPR036237">
    <property type="entry name" value="Xyl_isomerase-like_sf"/>
</dbReference>
<comment type="caution">
    <text evidence="2">The sequence shown here is derived from an EMBL/GenBank/DDBJ whole genome shotgun (WGS) entry which is preliminary data.</text>
</comment>
<dbReference type="Gene3D" id="3.20.20.150">
    <property type="entry name" value="Divalent-metal-dependent TIM barrel enzymes"/>
    <property type="match status" value="1"/>
</dbReference>
<keyword evidence="3" id="KW-1185">Reference proteome</keyword>
<gene>
    <name evidence="2" type="ORF">DNHGIG_11540</name>
</gene>
<accession>A0AAV4LCS0</accession>
<dbReference type="EMBL" id="BOQE01000001">
    <property type="protein sequence ID" value="GIM45605.1"/>
    <property type="molecule type" value="Genomic_DNA"/>
</dbReference>
<organism evidence="2 3">
    <name type="scientific">Collibacillus ludicampi</name>
    <dbReference type="NCBI Taxonomy" id="2771369"/>
    <lineage>
        <taxon>Bacteria</taxon>
        <taxon>Bacillati</taxon>
        <taxon>Bacillota</taxon>
        <taxon>Bacilli</taxon>
        <taxon>Bacillales</taxon>
        <taxon>Alicyclobacillaceae</taxon>
        <taxon>Collibacillus</taxon>
    </lineage>
</organism>
<dbReference type="InterPro" id="IPR013022">
    <property type="entry name" value="Xyl_isomerase-like_TIM-brl"/>
</dbReference>
<evidence type="ECO:0000313" key="2">
    <source>
        <dbReference type="EMBL" id="GIM45605.1"/>
    </source>
</evidence>
<feature type="domain" description="Xylose isomerase-like TIM barrel" evidence="1">
    <location>
        <begin position="21"/>
        <end position="237"/>
    </location>
</feature>
<dbReference type="SUPFAM" id="SSF51658">
    <property type="entry name" value="Xylose isomerase-like"/>
    <property type="match status" value="1"/>
</dbReference>
<protein>
    <recommendedName>
        <fullName evidence="1">Xylose isomerase-like TIM barrel domain-containing protein</fullName>
    </recommendedName>
</protein>
<dbReference type="RefSeq" id="WP_282198791.1">
    <property type="nucleotide sequence ID" value="NZ_BOQE01000001.1"/>
</dbReference>
<reference evidence="2" key="1">
    <citation type="journal article" date="2023" name="Int. J. Syst. Evol. Microbiol.">
        <title>Collibacillus ludicampi gen. nov., sp. nov., a new soil bacterium of the family Alicyclobacillaceae.</title>
        <authorList>
            <person name="Jojima T."/>
            <person name="Ioku Y."/>
            <person name="Fukuta Y."/>
            <person name="Shirasaka N."/>
            <person name="Matsumura Y."/>
            <person name="Mori M."/>
        </authorList>
    </citation>
    <scope>NUCLEOTIDE SEQUENCE</scope>
    <source>
        <strain evidence="2">TP075</strain>
    </source>
</reference>
<dbReference type="Pfam" id="PF01261">
    <property type="entry name" value="AP_endonuc_2"/>
    <property type="match status" value="1"/>
</dbReference>
<sequence>MELWLSLWSIGPNLTETDLLKIKEAGVQGVEIWAEHLKADEYLRLANRCGLKTGMHLPFHDLNLATFDPVVAERTLEVLSEWIQRLADHRAEHAVLHAGYAWAYEDRHEALFKVKERLHVLVDIASKAGVQLLLENLIPDKLNYTHNFASTVKEWTELLTDCNLGACLDIGHLAIMEEDPIDTLKKLGDRLMSVHFSDNDRAADLHLLPGDGSNITAGLCDYLKAEGFTGPLVYEINPYRYTMDEILLNVRDARL</sequence>
<dbReference type="Proteomes" id="UP001057291">
    <property type="component" value="Unassembled WGS sequence"/>
</dbReference>
<evidence type="ECO:0000313" key="3">
    <source>
        <dbReference type="Proteomes" id="UP001057291"/>
    </source>
</evidence>
<name>A0AAV4LCS0_9BACL</name>
<dbReference type="PANTHER" id="PTHR12110:SF21">
    <property type="entry name" value="XYLOSE ISOMERASE-LIKE TIM BARREL DOMAIN-CONTAINING PROTEIN"/>
    <property type="match status" value="1"/>
</dbReference>
<dbReference type="AlphaFoldDB" id="A0AAV4LCS0"/>
<dbReference type="InterPro" id="IPR050312">
    <property type="entry name" value="IolE/XylAMocC-like"/>
</dbReference>
<dbReference type="PANTHER" id="PTHR12110">
    <property type="entry name" value="HYDROXYPYRUVATE ISOMERASE"/>
    <property type="match status" value="1"/>
</dbReference>
<evidence type="ECO:0000259" key="1">
    <source>
        <dbReference type="Pfam" id="PF01261"/>
    </source>
</evidence>
<proteinExistence type="predicted"/>